<keyword evidence="4" id="KW-0175">Coiled coil</keyword>
<dbReference type="InterPro" id="IPR025991">
    <property type="entry name" value="Chemoreceptor_zinc-bind_dom"/>
</dbReference>
<evidence type="ECO:0000313" key="7">
    <source>
        <dbReference type="Proteomes" id="UP001610706"/>
    </source>
</evidence>
<dbReference type="EMBL" id="JBGFTR010000003">
    <property type="protein sequence ID" value="MFH7564342.1"/>
    <property type="molecule type" value="Genomic_DNA"/>
</dbReference>
<dbReference type="SMART" id="SM00283">
    <property type="entry name" value="MA"/>
    <property type="match status" value="1"/>
</dbReference>
<comment type="subcellular location">
    <subcellularLocation>
        <location evidence="1">Membrane</location>
    </subcellularLocation>
</comment>
<gene>
    <name evidence="6" type="ORF">AB9R89_03275</name>
</gene>
<dbReference type="InterPro" id="IPR004089">
    <property type="entry name" value="MCPsignal_dom"/>
</dbReference>
<dbReference type="Gene3D" id="1.20.120.30">
    <property type="entry name" value="Aspartate receptor, ligand-binding domain"/>
    <property type="match status" value="1"/>
</dbReference>
<reference evidence="6 7" key="1">
    <citation type="submission" date="2024-08" db="EMBL/GenBank/DDBJ databases">
        <title>Oceanimonas smirnovii Genome sequencing and assembly.</title>
        <authorList>
            <person name="Tang B."/>
        </authorList>
    </citation>
    <scope>NUCLEOTIDE SEQUENCE [LARGE SCALE GENOMIC DNA]</scope>
    <source>
        <strain evidence="6 7">OS2020-119</strain>
    </source>
</reference>
<dbReference type="Pfam" id="PF00015">
    <property type="entry name" value="MCPsignal"/>
    <property type="match status" value="1"/>
</dbReference>
<name>A0ABW7NYR1_9GAMM</name>
<comment type="caution">
    <text evidence="6">The sequence shown here is derived from an EMBL/GenBank/DDBJ whole genome shotgun (WGS) entry which is preliminary data.</text>
</comment>
<evidence type="ECO:0000256" key="2">
    <source>
        <dbReference type="ARBA" id="ARBA00023224"/>
    </source>
</evidence>
<evidence type="ECO:0000256" key="3">
    <source>
        <dbReference type="PROSITE-ProRule" id="PRU00284"/>
    </source>
</evidence>
<keyword evidence="7" id="KW-1185">Reference proteome</keyword>
<dbReference type="Pfam" id="PF13682">
    <property type="entry name" value="CZB"/>
    <property type="match status" value="1"/>
</dbReference>
<proteinExistence type="predicted"/>
<accession>A0ABW7NYR1</accession>
<evidence type="ECO:0000259" key="5">
    <source>
        <dbReference type="PROSITE" id="PS50111"/>
    </source>
</evidence>
<dbReference type="Proteomes" id="UP001610706">
    <property type="component" value="Unassembled WGS sequence"/>
</dbReference>
<dbReference type="SUPFAM" id="SSF58104">
    <property type="entry name" value="Methyl-accepting chemotaxis protein (MCP) signaling domain"/>
    <property type="match status" value="1"/>
</dbReference>
<dbReference type="PANTHER" id="PTHR32089:SF70">
    <property type="entry name" value="ENERGY TAXIS MODULATING METHYL ACCEPTING SENSORY TRANSDUCER"/>
    <property type="match status" value="1"/>
</dbReference>
<keyword evidence="2 3" id="KW-0807">Transducer</keyword>
<sequence>MFASKIKKRVQDLEQQLAAQVAEYETRIAARESELAGLREELAQVQREQRSCRGLTQAALKGSDMLQAIRAGMVTNAESLLEEREKLTAMEGVFEQTYQATDVLKQRSAVIHSEVSHSAESAAILTDTAGQISNFVSVIQEISEQTNLLALNAAIEAARAGEQGRGFAVVADEVRNLASKAHEASGNINTLVQKVLEQSRAIHVSVNESVTSTNEIASSAQQIDDVTREVVTQAEAMRQVIQRNAAVAFLEAVKLDHAVWKSDIYQRIEQHQFDDPVSTHHECRLGKWYYEGRGARLYSHLSSFRSLESSHQQVHQQGALALQAFAAGNVEEGLACLQEMESASLLVTRRLETLGAEVISAF</sequence>
<evidence type="ECO:0000256" key="4">
    <source>
        <dbReference type="SAM" id="Coils"/>
    </source>
</evidence>
<dbReference type="Gene3D" id="6.10.250.3200">
    <property type="match status" value="1"/>
</dbReference>
<protein>
    <submittedName>
        <fullName evidence="6">Methyl-accepting chemotaxis protein</fullName>
    </submittedName>
</protein>
<evidence type="ECO:0000313" key="6">
    <source>
        <dbReference type="EMBL" id="MFH7564342.1"/>
    </source>
</evidence>
<feature type="domain" description="Methyl-accepting transducer" evidence="5">
    <location>
        <begin position="1"/>
        <end position="272"/>
    </location>
</feature>
<evidence type="ECO:0000256" key="1">
    <source>
        <dbReference type="ARBA" id="ARBA00004370"/>
    </source>
</evidence>
<organism evidence="6 7">
    <name type="scientific">Oceanimonas smirnovii</name>
    <dbReference type="NCBI Taxonomy" id="264574"/>
    <lineage>
        <taxon>Bacteria</taxon>
        <taxon>Pseudomonadati</taxon>
        <taxon>Pseudomonadota</taxon>
        <taxon>Gammaproteobacteria</taxon>
        <taxon>Aeromonadales</taxon>
        <taxon>Aeromonadaceae</taxon>
        <taxon>Oceanimonas</taxon>
    </lineage>
</organism>
<feature type="coiled-coil region" evidence="4">
    <location>
        <begin position="3"/>
        <end position="48"/>
    </location>
</feature>
<dbReference type="PANTHER" id="PTHR32089">
    <property type="entry name" value="METHYL-ACCEPTING CHEMOTAXIS PROTEIN MCPB"/>
    <property type="match status" value="1"/>
</dbReference>
<dbReference type="PROSITE" id="PS50111">
    <property type="entry name" value="CHEMOTAXIS_TRANSDUC_2"/>
    <property type="match status" value="1"/>
</dbReference>